<reference evidence="1" key="1">
    <citation type="journal article" date="2015" name="Nature">
        <title>Complex archaea that bridge the gap between prokaryotes and eukaryotes.</title>
        <authorList>
            <person name="Spang A."/>
            <person name="Saw J.H."/>
            <person name="Jorgensen S.L."/>
            <person name="Zaremba-Niedzwiedzka K."/>
            <person name="Martijn J."/>
            <person name="Lind A.E."/>
            <person name="van Eijk R."/>
            <person name="Schleper C."/>
            <person name="Guy L."/>
            <person name="Ettema T.J."/>
        </authorList>
    </citation>
    <scope>NUCLEOTIDE SEQUENCE</scope>
</reference>
<dbReference type="EMBL" id="LAZR01000337">
    <property type="protein sequence ID" value="KKN73755.1"/>
    <property type="molecule type" value="Genomic_DNA"/>
</dbReference>
<dbReference type="AlphaFoldDB" id="A0A0F9SXV6"/>
<protein>
    <submittedName>
        <fullName evidence="1">Uncharacterized protein</fullName>
    </submittedName>
</protein>
<gene>
    <name evidence="1" type="ORF">LCGC14_0397030</name>
</gene>
<comment type="caution">
    <text evidence="1">The sequence shown here is derived from an EMBL/GenBank/DDBJ whole genome shotgun (WGS) entry which is preliminary data.</text>
</comment>
<name>A0A0F9SXV6_9ZZZZ</name>
<accession>A0A0F9SXV6</accession>
<evidence type="ECO:0000313" key="1">
    <source>
        <dbReference type="EMBL" id="KKN73755.1"/>
    </source>
</evidence>
<proteinExistence type="predicted"/>
<organism evidence="1">
    <name type="scientific">marine sediment metagenome</name>
    <dbReference type="NCBI Taxonomy" id="412755"/>
    <lineage>
        <taxon>unclassified sequences</taxon>
        <taxon>metagenomes</taxon>
        <taxon>ecological metagenomes</taxon>
    </lineage>
</organism>
<sequence>MTLNRDIAKIIGDGMEELFEEVDSVEDCQSWINERSAEVVGLLRQGPTVTVAGDRWSQNFMLTTLEMTVNDARGTYALVLLEEEA</sequence>